<evidence type="ECO:0000313" key="6">
    <source>
        <dbReference type="EMBL" id="SCB19068.1"/>
    </source>
</evidence>
<feature type="transmembrane region" description="Helical" evidence="5">
    <location>
        <begin position="65"/>
        <end position="83"/>
    </location>
</feature>
<name>A0A1C3UUD6_9HYPH</name>
<dbReference type="OrthoDB" id="7595779at2"/>
<organism evidence="6 7">
    <name type="scientific">Rhizobium miluonense</name>
    <dbReference type="NCBI Taxonomy" id="411945"/>
    <lineage>
        <taxon>Bacteria</taxon>
        <taxon>Pseudomonadati</taxon>
        <taxon>Pseudomonadota</taxon>
        <taxon>Alphaproteobacteria</taxon>
        <taxon>Hyphomicrobiales</taxon>
        <taxon>Rhizobiaceae</taxon>
        <taxon>Rhizobium/Agrobacterium group</taxon>
        <taxon>Rhizobium</taxon>
    </lineage>
</organism>
<comment type="subcellular location">
    <subcellularLocation>
        <location evidence="1">Membrane</location>
        <topology evidence="1">Multi-pass membrane protein</topology>
    </subcellularLocation>
</comment>
<reference evidence="7" key="1">
    <citation type="submission" date="2016-08" db="EMBL/GenBank/DDBJ databases">
        <authorList>
            <person name="Varghese N."/>
            <person name="Submissions Spin"/>
        </authorList>
    </citation>
    <scope>NUCLEOTIDE SEQUENCE [LARGE SCALE GENOMIC DNA]</scope>
    <source>
        <strain evidence="7">HAMBI 2971</strain>
    </source>
</reference>
<proteinExistence type="predicted"/>
<feature type="transmembrane region" description="Helical" evidence="5">
    <location>
        <begin position="89"/>
        <end position="109"/>
    </location>
</feature>
<dbReference type="Proteomes" id="UP000199435">
    <property type="component" value="Unassembled WGS sequence"/>
</dbReference>
<gene>
    <name evidence="6" type="ORF">GA0061102_10064</name>
</gene>
<dbReference type="STRING" id="411945.GA0061102_10064"/>
<evidence type="ECO:0000313" key="7">
    <source>
        <dbReference type="Proteomes" id="UP000199435"/>
    </source>
</evidence>
<accession>A0A1C3UUD6</accession>
<keyword evidence="7" id="KW-1185">Reference proteome</keyword>
<keyword evidence="2 5" id="KW-0812">Transmembrane</keyword>
<dbReference type="RefSeq" id="WP_092845687.1">
    <property type="nucleotide sequence ID" value="NZ_FMAH01000006.1"/>
</dbReference>
<evidence type="ECO:0000256" key="4">
    <source>
        <dbReference type="ARBA" id="ARBA00023136"/>
    </source>
</evidence>
<dbReference type="Pfam" id="PF13564">
    <property type="entry name" value="DoxX_2"/>
    <property type="match status" value="1"/>
</dbReference>
<evidence type="ECO:0000256" key="1">
    <source>
        <dbReference type="ARBA" id="ARBA00004141"/>
    </source>
</evidence>
<feature type="transmembrane region" description="Helical" evidence="5">
    <location>
        <begin position="38"/>
        <end position="58"/>
    </location>
</feature>
<keyword evidence="4 5" id="KW-0472">Membrane</keyword>
<protein>
    <submittedName>
        <fullName evidence="6">DoxX-like family protein</fullName>
    </submittedName>
</protein>
<keyword evidence="3 5" id="KW-1133">Transmembrane helix</keyword>
<dbReference type="GO" id="GO:0016020">
    <property type="term" value="C:membrane"/>
    <property type="evidence" value="ECO:0007669"/>
    <property type="project" value="UniProtKB-SubCell"/>
</dbReference>
<sequence>MVQILSIWFLVVAFSGAGLANAIRSSATRNDFVRWGYPPWWGIVAGGLEIFSAALIAFPVSRVAGMVLGAAIIAAALLSVLRHREYSHLAPLSVFVTLIAVAAVSSYALPAKLLAQ</sequence>
<evidence type="ECO:0000256" key="5">
    <source>
        <dbReference type="SAM" id="Phobius"/>
    </source>
</evidence>
<evidence type="ECO:0000256" key="3">
    <source>
        <dbReference type="ARBA" id="ARBA00022989"/>
    </source>
</evidence>
<dbReference type="InterPro" id="IPR032808">
    <property type="entry name" value="DoxX"/>
</dbReference>
<dbReference type="EMBL" id="FMAH01000006">
    <property type="protein sequence ID" value="SCB19068.1"/>
    <property type="molecule type" value="Genomic_DNA"/>
</dbReference>
<evidence type="ECO:0000256" key="2">
    <source>
        <dbReference type="ARBA" id="ARBA00022692"/>
    </source>
</evidence>
<dbReference type="AlphaFoldDB" id="A0A1C3UUD6"/>